<keyword evidence="3" id="KW-1185">Reference proteome</keyword>
<evidence type="ECO:0000313" key="3">
    <source>
        <dbReference type="Proteomes" id="UP000824120"/>
    </source>
</evidence>
<accession>A0A9J5Y159</accession>
<feature type="transmembrane region" description="Helical" evidence="1">
    <location>
        <begin position="105"/>
        <end position="126"/>
    </location>
</feature>
<keyword evidence="1" id="KW-0472">Membrane</keyword>
<dbReference type="Proteomes" id="UP000824120">
    <property type="component" value="Chromosome 8"/>
</dbReference>
<name>A0A9J5Y159_SOLCO</name>
<feature type="transmembrane region" description="Helical" evidence="1">
    <location>
        <begin position="132"/>
        <end position="151"/>
    </location>
</feature>
<feature type="transmembrane region" description="Helical" evidence="1">
    <location>
        <begin position="75"/>
        <end position="93"/>
    </location>
</feature>
<organism evidence="2 3">
    <name type="scientific">Solanum commersonii</name>
    <name type="common">Commerson's wild potato</name>
    <name type="synonym">Commerson's nightshade</name>
    <dbReference type="NCBI Taxonomy" id="4109"/>
    <lineage>
        <taxon>Eukaryota</taxon>
        <taxon>Viridiplantae</taxon>
        <taxon>Streptophyta</taxon>
        <taxon>Embryophyta</taxon>
        <taxon>Tracheophyta</taxon>
        <taxon>Spermatophyta</taxon>
        <taxon>Magnoliopsida</taxon>
        <taxon>eudicotyledons</taxon>
        <taxon>Gunneridae</taxon>
        <taxon>Pentapetalae</taxon>
        <taxon>asterids</taxon>
        <taxon>lamiids</taxon>
        <taxon>Solanales</taxon>
        <taxon>Solanaceae</taxon>
        <taxon>Solanoideae</taxon>
        <taxon>Solaneae</taxon>
        <taxon>Solanum</taxon>
    </lineage>
</organism>
<dbReference type="OrthoDB" id="1730662at2759"/>
<gene>
    <name evidence="2" type="ORF">H5410_043352</name>
</gene>
<reference evidence="2 3" key="1">
    <citation type="submission" date="2020-09" db="EMBL/GenBank/DDBJ databases">
        <title>De no assembly of potato wild relative species, Solanum commersonii.</title>
        <authorList>
            <person name="Cho K."/>
        </authorList>
    </citation>
    <scope>NUCLEOTIDE SEQUENCE [LARGE SCALE GENOMIC DNA]</scope>
    <source>
        <strain evidence="2">LZ3.2</strain>
        <tissue evidence="2">Leaf</tissue>
    </source>
</reference>
<keyword evidence="1" id="KW-1133">Transmembrane helix</keyword>
<protein>
    <submittedName>
        <fullName evidence="2">Uncharacterized protein</fullName>
    </submittedName>
</protein>
<feature type="transmembrane region" description="Helical" evidence="1">
    <location>
        <begin position="293"/>
        <end position="314"/>
    </location>
</feature>
<dbReference type="PANTHER" id="PTHR34115">
    <property type="entry name" value="PROTEIN, PUTATIVE-RELATED"/>
    <property type="match status" value="1"/>
</dbReference>
<dbReference type="AlphaFoldDB" id="A0A9J5Y159"/>
<proteinExistence type="predicted"/>
<comment type="caution">
    <text evidence="2">The sequence shown here is derived from an EMBL/GenBank/DDBJ whole genome shotgun (WGS) entry which is preliminary data.</text>
</comment>
<keyword evidence="1" id="KW-0812">Transmembrane</keyword>
<sequence>MANDSRIGLFLYQVHSTLMATQSSIFYMYQEQSNTTCSLTFFEFFFTMLLNFLQIKYQGNNNTDPFSTHPKTMRVSVTSLLIYCLIYAIKLIFSRHYIYRKFSNLVHHVMIFFSSLSLASTASVLFPDSISPVLYFLCFLLSGGEMLLWIFEKIIQKLEEEEEWYFERRRMSGEPIWNYLRRRANMIVYPTEQRIGLFLFQAYSTFMATQSYIFYMYQEQSTTTCSLTILGFFFTILLNFLQLKYQGNNNTDPFSTHPKTMRVSVTSLLLYSLIYAIKLKFSCHYMYRKFSDLVHHVMIFFSSLSLASTASVLFPDSVSPVLYFLCFLLSGGEMLLWIFEKIIQKLEEEEEIYFERRRMSGEPIWNYLRRRANMIVYPMEQRFTLTV</sequence>
<dbReference type="EMBL" id="JACXVP010000008">
    <property type="protein sequence ID" value="KAG5592838.1"/>
    <property type="molecule type" value="Genomic_DNA"/>
</dbReference>
<feature type="transmembrane region" description="Helical" evidence="1">
    <location>
        <begin position="224"/>
        <end position="243"/>
    </location>
</feature>
<evidence type="ECO:0000313" key="2">
    <source>
        <dbReference type="EMBL" id="KAG5592838.1"/>
    </source>
</evidence>
<feature type="transmembrane region" description="Helical" evidence="1">
    <location>
        <begin position="320"/>
        <end position="339"/>
    </location>
</feature>
<evidence type="ECO:0000256" key="1">
    <source>
        <dbReference type="SAM" id="Phobius"/>
    </source>
</evidence>
<dbReference type="InterPro" id="IPR053258">
    <property type="entry name" value="Ca-permeable_cation_channel"/>
</dbReference>
<feature type="transmembrane region" description="Helical" evidence="1">
    <location>
        <begin position="36"/>
        <end position="55"/>
    </location>
</feature>
<dbReference type="PANTHER" id="PTHR34115:SF5">
    <property type="entry name" value="PROTEIN, PUTATIVE-RELATED"/>
    <property type="match status" value="1"/>
</dbReference>